<keyword evidence="1" id="KW-0143">Chaperone</keyword>
<dbReference type="GO" id="GO:0005783">
    <property type="term" value="C:endoplasmic reticulum"/>
    <property type="evidence" value="ECO:0007669"/>
    <property type="project" value="TreeGrafter"/>
</dbReference>
<keyword evidence="3" id="KW-0812">Transmembrane</keyword>
<dbReference type="CDD" id="cd06257">
    <property type="entry name" value="DnaJ"/>
    <property type="match status" value="1"/>
</dbReference>
<proteinExistence type="predicted"/>
<dbReference type="GO" id="GO:0051087">
    <property type="term" value="F:protein-folding chaperone binding"/>
    <property type="evidence" value="ECO:0007669"/>
    <property type="project" value="TreeGrafter"/>
</dbReference>
<dbReference type="STRING" id="436010.A0A165ZLF0"/>
<feature type="region of interest" description="Disordered" evidence="2">
    <location>
        <begin position="416"/>
        <end position="448"/>
    </location>
</feature>
<feature type="transmembrane region" description="Helical" evidence="3">
    <location>
        <begin position="157"/>
        <end position="177"/>
    </location>
</feature>
<dbReference type="OrthoDB" id="10250354at2759"/>
<dbReference type="SMART" id="SM00271">
    <property type="entry name" value="DnaJ"/>
    <property type="match status" value="1"/>
</dbReference>
<dbReference type="InterPro" id="IPR001623">
    <property type="entry name" value="DnaJ_domain"/>
</dbReference>
<sequence>MSSYALLSLAGWSYIPDLATKQVLQLAYTSSLPIPHRFRPDPRKHPRNYRLTFALISLTYLTYSLISSLYSTPPNFYEILHITPEADDSALKTAFRNFAKVYHPDRRGGEGEEWFAEVRAGYEALRDPVVRFAYDRFGEDVLTWQNLSTRAEYVHRGLLQASGYHISTIAALLFFGALGRPSPIAFWRYWLCAILFAAELYLLLSPTLYSTSDAPLWISALTWTFPTRVAFQHVRFLHHLFVFGSVGLSRVAPVVLPLYYEFLGIQTEEFDLNGEAGQKLSILIARFSGLVQAADRELFGMIQTDIQSLLPEGAEPRAGPEPPAEILEVVEKEMRNIMIESRLRTTAPLMTAWQLAVRKGREILRARTQSAPEPISEPIGNGNGNGHALYLPSPVSPEDALGISTGADIVKEAELIAEGRLPSPRPSPPPGLVRRGTGSSFRARSVSC</sequence>
<feature type="transmembrane region" description="Helical" evidence="3">
    <location>
        <begin position="189"/>
        <end position="208"/>
    </location>
</feature>
<dbReference type="InterPro" id="IPR036869">
    <property type="entry name" value="J_dom_sf"/>
</dbReference>
<reference evidence="5 6" key="1">
    <citation type="journal article" date="2016" name="Mol. Biol. Evol.">
        <title>Comparative Genomics of Early-Diverging Mushroom-Forming Fungi Provides Insights into the Origins of Lignocellulose Decay Capabilities.</title>
        <authorList>
            <person name="Nagy L.G."/>
            <person name="Riley R."/>
            <person name="Tritt A."/>
            <person name="Adam C."/>
            <person name="Daum C."/>
            <person name="Floudas D."/>
            <person name="Sun H."/>
            <person name="Yadav J.S."/>
            <person name="Pangilinan J."/>
            <person name="Larsson K.H."/>
            <person name="Matsuura K."/>
            <person name="Barry K."/>
            <person name="Labutti K."/>
            <person name="Kuo R."/>
            <person name="Ohm R.A."/>
            <person name="Bhattacharya S.S."/>
            <person name="Shirouzu T."/>
            <person name="Yoshinaga Y."/>
            <person name="Martin F.M."/>
            <person name="Grigoriev I.V."/>
            <person name="Hibbett D.S."/>
        </authorList>
    </citation>
    <scope>NUCLEOTIDE SEQUENCE [LARGE SCALE GENOMIC DNA]</scope>
    <source>
        <strain evidence="5 6">CBS 109695</strain>
    </source>
</reference>
<evidence type="ECO:0000313" key="6">
    <source>
        <dbReference type="Proteomes" id="UP000076532"/>
    </source>
</evidence>
<organism evidence="5 6">
    <name type="scientific">Athelia psychrophila</name>
    <dbReference type="NCBI Taxonomy" id="1759441"/>
    <lineage>
        <taxon>Eukaryota</taxon>
        <taxon>Fungi</taxon>
        <taxon>Dikarya</taxon>
        <taxon>Basidiomycota</taxon>
        <taxon>Agaricomycotina</taxon>
        <taxon>Agaricomycetes</taxon>
        <taxon>Agaricomycetidae</taxon>
        <taxon>Atheliales</taxon>
        <taxon>Atheliaceae</taxon>
        <taxon>Athelia</taxon>
    </lineage>
</organism>
<feature type="compositionally biased region" description="Polar residues" evidence="2">
    <location>
        <begin position="437"/>
        <end position="448"/>
    </location>
</feature>
<evidence type="ECO:0000259" key="4">
    <source>
        <dbReference type="PROSITE" id="PS50076"/>
    </source>
</evidence>
<dbReference type="Proteomes" id="UP000076532">
    <property type="component" value="Unassembled WGS sequence"/>
</dbReference>
<feature type="domain" description="J" evidence="4">
    <location>
        <begin position="75"/>
        <end position="138"/>
    </location>
</feature>
<gene>
    <name evidence="5" type="ORF">FIBSPDRAFT_757765</name>
</gene>
<evidence type="ECO:0000256" key="2">
    <source>
        <dbReference type="SAM" id="MobiDB-lite"/>
    </source>
</evidence>
<dbReference type="Gene3D" id="1.10.287.110">
    <property type="entry name" value="DnaJ domain"/>
    <property type="match status" value="1"/>
</dbReference>
<dbReference type="PANTHER" id="PTHR44360">
    <property type="entry name" value="DNAJ HOMOLOG SUBFAMILY B MEMBER 9"/>
    <property type="match status" value="1"/>
</dbReference>
<keyword evidence="3" id="KW-0472">Membrane</keyword>
<keyword evidence="3" id="KW-1133">Transmembrane helix</keyword>
<keyword evidence="6" id="KW-1185">Reference proteome</keyword>
<feature type="transmembrane region" description="Helical" evidence="3">
    <location>
        <begin position="49"/>
        <end position="70"/>
    </location>
</feature>
<evidence type="ECO:0000256" key="3">
    <source>
        <dbReference type="SAM" id="Phobius"/>
    </source>
</evidence>
<dbReference type="AlphaFoldDB" id="A0A165ZLF0"/>
<dbReference type="InterPro" id="IPR051948">
    <property type="entry name" value="Hsp70_co-chaperone_J-domain"/>
</dbReference>
<name>A0A165ZLF0_9AGAM</name>
<evidence type="ECO:0000313" key="5">
    <source>
        <dbReference type="EMBL" id="KZP10715.1"/>
    </source>
</evidence>
<dbReference type="EMBL" id="KV417675">
    <property type="protein sequence ID" value="KZP10715.1"/>
    <property type="molecule type" value="Genomic_DNA"/>
</dbReference>
<protein>
    <recommendedName>
        <fullName evidence="4">J domain-containing protein</fullName>
    </recommendedName>
</protein>
<dbReference type="PROSITE" id="PS50076">
    <property type="entry name" value="DNAJ_2"/>
    <property type="match status" value="1"/>
</dbReference>
<dbReference type="PANTHER" id="PTHR44360:SF1">
    <property type="entry name" value="DNAJ HOMOLOG SUBFAMILY B MEMBER 9"/>
    <property type="match status" value="1"/>
</dbReference>
<dbReference type="GO" id="GO:0036503">
    <property type="term" value="P:ERAD pathway"/>
    <property type="evidence" value="ECO:0007669"/>
    <property type="project" value="TreeGrafter"/>
</dbReference>
<dbReference type="SUPFAM" id="SSF46565">
    <property type="entry name" value="Chaperone J-domain"/>
    <property type="match status" value="1"/>
</dbReference>
<dbReference type="PRINTS" id="PR00625">
    <property type="entry name" value="JDOMAIN"/>
</dbReference>
<accession>A0A165ZLF0</accession>
<dbReference type="Pfam" id="PF00226">
    <property type="entry name" value="DnaJ"/>
    <property type="match status" value="1"/>
</dbReference>
<evidence type="ECO:0000256" key="1">
    <source>
        <dbReference type="ARBA" id="ARBA00023186"/>
    </source>
</evidence>
<dbReference type="GO" id="GO:0051787">
    <property type="term" value="F:misfolded protein binding"/>
    <property type="evidence" value="ECO:0007669"/>
    <property type="project" value="TreeGrafter"/>
</dbReference>